<proteinExistence type="predicted"/>
<accession>A0ABW1JJ49</accession>
<evidence type="ECO:0000313" key="2">
    <source>
        <dbReference type="Proteomes" id="UP001596189"/>
    </source>
</evidence>
<dbReference type="RefSeq" id="WP_378227114.1">
    <property type="nucleotide sequence ID" value="NZ_JBHSRD010000006.1"/>
</dbReference>
<keyword evidence="2" id="KW-1185">Reference proteome</keyword>
<name>A0ABW1JJ49_9ACTN</name>
<evidence type="ECO:0008006" key="3">
    <source>
        <dbReference type="Google" id="ProtNLM"/>
    </source>
</evidence>
<dbReference type="EMBL" id="JBHSRD010000006">
    <property type="protein sequence ID" value="MFC6008773.1"/>
    <property type="molecule type" value="Genomic_DNA"/>
</dbReference>
<protein>
    <recommendedName>
        <fullName evidence="3">PKD domain-containing protein</fullName>
    </recommendedName>
</protein>
<gene>
    <name evidence="1" type="ORF">ACFQDO_16695</name>
</gene>
<evidence type="ECO:0000313" key="1">
    <source>
        <dbReference type="EMBL" id="MFC6008773.1"/>
    </source>
</evidence>
<sequence>MRTGSECRSPGEAMKAARPGVTQAMLRRAFARLAFAKPITYVQPEGNITLVNLPTYYQVRWPATGYQPGEVATITLLGRTVQIRPQASTYTYDFGDGHHQGPTANPGGTYPRGTIRHTYLDHGHADVHVQAAYTGQYRLPGDTWQDIDLTVPITGPPVDVQIKQAHAVLLDHSTG</sequence>
<comment type="caution">
    <text evidence="1">The sequence shown here is derived from an EMBL/GenBank/DDBJ whole genome shotgun (WGS) entry which is preliminary data.</text>
</comment>
<reference evidence="2" key="1">
    <citation type="journal article" date="2019" name="Int. J. Syst. Evol. Microbiol.">
        <title>The Global Catalogue of Microorganisms (GCM) 10K type strain sequencing project: providing services to taxonomists for standard genome sequencing and annotation.</title>
        <authorList>
            <consortium name="The Broad Institute Genomics Platform"/>
            <consortium name="The Broad Institute Genome Sequencing Center for Infectious Disease"/>
            <person name="Wu L."/>
            <person name="Ma J."/>
        </authorList>
    </citation>
    <scope>NUCLEOTIDE SEQUENCE [LARGE SCALE GENOMIC DNA]</scope>
    <source>
        <strain evidence="2">KACC 14249</strain>
    </source>
</reference>
<organism evidence="1 2">
    <name type="scientific">Angustibacter luteus</name>
    <dbReference type="NCBI Taxonomy" id="658456"/>
    <lineage>
        <taxon>Bacteria</taxon>
        <taxon>Bacillati</taxon>
        <taxon>Actinomycetota</taxon>
        <taxon>Actinomycetes</taxon>
        <taxon>Kineosporiales</taxon>
        <taxon>Kineosporiaceae</taxon>
    </lineage>
</organism>
<dbReference type="Proteomes" id="UP001596189">
    <property type="component" value="Unassembled WGS sequence"/>
</dbReference>